<organism evidence="2 3">
    <name type="scientific">Volvox reticuliferus</name>
    <dbReference type="NCBI Taxonomy" id="1737510"/>
    <lineage>
        <taxon>Eukaryota</taxon>
        <taxon>Viridiplantae</taxon>
        <taxon>Chlorophyta</taxon>
        <taxon>core chlorophytes</taxon>
        <taxon>Chlorophyceae</taxon>
        <taxon>CS clade</taxon>
        <taxon>Chlamydomonadales</taxon>
        <taxon>Volvocaceae</taxon>
        <taxon>Volvox</taxon>
    </lineage>
</organism>
<dbReference type="AlphaFoldDB" id="A0A8J4D021"/>
<comment type="caution">
    <text evidence="2">The sequence shown here is derived from an EMBL/GenBank/DDBJ whole genome shotgun (WGS) entry which is preliminary data.</text>
</comment>
<feature type="compositionally biased region" description="Low complexity" evidence="1">
    <location>
        <begin position="83"/>
        <end position="103"/>
    </location>
</feature>
<protein>
    <submittedName>
        <fullName evidence="2">Uncharacterized protein</fullName>
    </submittedName>
</protein>
<feature type="non-terminal residue" evidence="2">
    <location>
        <position position="196"/>
    </location>
</feature>
<gene>
    <name evidence="2" type="ORF">Vretifemale_17662</name>
</gene>
<proteinExistence type="predicted"/>
<dbReference type="Proteomes" id="UP000747110">
    <property type="component" value="Unassembled WGS sequence"/>
</dbReference>
<feature type="non-terminal residue" evidence="2">
    <location>
        <position position="1"/>
    </location>
</feature>
<dbReference type="EMBL" id="BNCP01000053">
    <property type="protein sequence ID" value="GIL89918.1"/>
    <property type="molecule type" value="Genomic_DNA"/>
</dbReference>
<name>A0A8J4D021_9CHLO</name>
<sequence length="196" mass="21841">FEDALLEPAPEPTNARDYVMWLKSEKHEVPLLLAAAATMAGEEVAAVTKPKAEGEMGAGVGPPQAPHVSRTRQRGEPPPPPSLGLSSRPFATSSTAAATVAFSGRADRPLDKSVRQQSLPSPPTSHLLSQPPRQQLQLHMPQQRKQQQPQQLQHFGSDELVEIQLGTRQQQQLELELIQMQLKRMQQQQFERRERQ</sequence>
<keyword evidence="3" id="KW-1185">Reference proteome</keyword>
<reference evidence="2" key="1">
    <citation type="journal article" date="2021" name="Proc. Natl. Acad. Sci. U.S.A.">
        <title>Three genomes in the algal genus Volvox reveal the fate of a haploid sex-determining region after a transition to homothallism.</title>
        <authorList>
            <person name="Yamamoto K."/>
            <person name="Hamaji T."/>
            <person name="Kawai-Toyooka H."/>
            <person name="Matsuzaki R."/>
            <person name="Takahashi F."/>
            <person name="Nishimura Y."/>
            <person name="Kawachi M."/>
            <person name="Noguchi H."/>
            <person name="Minakuchi Y."/>
            <person name="Umen J.G."/>
            <person name="Toyoda A."/>
            <person name="Nozaki H."/>
        </authorList>
    </citation>
    <scope>NUCLEOTIDE SEQUENCE</scope>
    <source>
        <strain evidence="2">NIES-3786</strain>
    </source>
</reference>
<accession>A0A8J4D021</accession>
<feature type="region of interest" description="Disordered" evidence="1">
    <location>
        <begin position="40"/>
        <end position="155"/>
    </location>
</feature>
<feature type="compositionally biased region" description="Basic and acidic residues" evidence="1">
    <location>
        <begin position="105"/>
        <end position="114"/>
    </location>
</feature>
<evidence type="ECO:0000256" key="1">
    <source>
        <dbReference type="SAM" id="MobiDB-lite"/>
    </source>
</evidence>
<feature type="compositionally biased region" description="Low complexity" evidence="1">
    <location>
        <begin position="116"/>
        <end position="154"/>
    </location>
</feature>
<evidence type="ECO:0000313" key="2">
    <source>
        <dbReference type="EMBL" id="GIL89918.1"/>
    </source>
</evidence>
<evidence type="ECO:0000313" key="3">
    <source>
        <dbReference type="Proteomes" id="UP000747110"/>
    </source>
</evidence>